<sequence>MATTKESEDRAATVARVLRPLGNGPLTKAQALKAAQLLDVHWTTVYHLRQRFLANPVTSAVKPRERGPKTGSRRLSERVEIIVDEVLTTWLPRQRLLAHPLTDLTLEIRSRCAAAGVTPPSRSSVLRRWAAHREAEGSKQASNPVPAPGNFIVRNPLDVVQVDHTQADLLVVDSLSRRPIGRPWLSLAIDIATRCVVGFYVSMDRPGAATVALLLTRVALPKAAWLDKLGIQLEWPMRGVPRVLHLDNAAEFKSRALRSGCTEYGIELMYRPVRRPHYGGHIERLNRTLMERVHGLPGTTGSSPKGRKKRAPEKQAALTLQEFEQWLALEIGQRYHNSAHRGLHGATPASTWNALNGAAVISRSPATPEAEWQFLLQFLPVARRTIQADGLTLFYLRYWHPLFSTWRRDRRTVTVRYHPDDLSRVFVGIPGKAFIEARFADLRHPTISLWEQRSVVRHLRDQGQKLISEAMVFRAIEEQRRLVEKSQRNARSAKRRKPDTDRRAPPKAFPPDSLVPEPTSTSGLQPESVDYSKPAPAYDVEQW</sequence>
<dbReference type="InterPro" id="IPR015378">
    <property type="entry name" value="Transposase-like_Mu_C"/>
</dbReference>
<organism evidence="3 4">
    <name type="scientific">Paraburkholderia acidicola</name>
    <dbReference type="NCBI Taxonomy" id="1912599"/>
    <lineage>
        <taxon>Bacteria</taxon>
        <taxon>Pseudomonadati</taxon>
        <taxon>Pseudomonadota</taxon>
        <taxon>Betaproteobacteria</taxon>
        <taxon>Burkholderiales</taxon>
        <taxon>Burkholderiaceae</taxon>
        <taxon>Paraburkholderia</taxon>
    </lineage>
</organism>
<evidence type="ECO:0000313" key="3">
    <source>
        <dbReference type="EMBL" id="MEQ5844265.1"/>
    </source>
</evidence>
<name>A0ABV1LY35_9BURK</name>
<comment type="caution">
    <text evidence="3">The sequence shown here is derived from an EMBL/GenBank/DDBJ whole genome shotgun (WGS) entry which is preliminary data.</text>
</comment>
<evidence type="ECO:0000259" key="2">
    <source>
        <dbReference type="PROSITE" id="PS50994"/>
    </source>
</evidence>
<keyword evidence="3" id="KW-0614">Plasmid</keyword>
<accession>A0ABV1LY35</accession>
<protein>
    <submittedName>
        <fullName evidence="3">Mu transposase C-terminal domain-containing protein</fullName>
    </submittedName>
</protein>
<evidence type="ECO:0000313" key="4">
    <source>
        <dbReference type="Proteomes" id="UP001469089"/>
    </source>
</evidence>
<geneLocation type="plasmid" evidence="3">
    <name>pl1</name>
</geneLocation>
<dbReference type="Proteomes" id="UP001469089">
    <property type="component" value="Unassembled WGS sequence"/>
</dbReference>
<gene>
    <name evidence="3" type="ORF">N0A02_32915</name>
</gene>
<dbReference type="Pfam" id="PF09299">
    <property type="entry name" value="Mu-transpos_C"/>
    <property type="match status" value="1"/>
</dbReference>
<dbReference type="Gene3D" id="3.30.420.10">
    <property type="entry name" value="Ribonuclease H-like superfamily/Ribonuclease H"/>
    <property type="match status" value="1"/>
</dbReference>
<dbReference type="PROSITE" id="PS50994">
    <property type="entry name" value="INTEGRASE"/>
    <property type="match status" value="1"/>
</dbReference>
<dbReference type="InterPro" id="IPR012337">
    <property type="entry name" value="RNaseH-like_sf"/>
</dbReference>
<dbReference type="InterPro" id="IPR001584">
    <property type="entry name" value="Integrase_cat-core"/>
</dbReference>
<evidence type="ECO:0000256" key="1">
    <source>
        <dbReference type="SAM" id="MobiDB-lite"/>
    </source>
</evidence>
<feature type="domain" description="Integrase catalytic" evidence="2">
    <location>
        <begin position="152"/>
        <end position="356"/>
    </location>
</feature>
<keyword evidence="4" id="KW-1185">Reference proteome</keyword>
<dbReference type="EMBL" id="JAOALG010000003">
    <property type="protein sequence ID" value="MEQ5844265.1"/>
    <property type="molecule type" value="Genomic_DNA"/>
</dbReference>
<dbReference type="InterPro" id="IPR036397">
    <property type="entry name" value="RNaseH_sf"/>
</dbReference>
<feature type="region of interest" description="Disordered" evidence="1">
    <location>
        <begin position="484"/>
        <end position="543"/>
    </location>
</feature>
<dbReference type="SUPFAM" id="SSF53098">
    <property type="entry name" value="Ribonuclease H-like"/>
    <property type="match status" value="1"/>
</dbReference>
<reference evidence="3 4" key="1">
    <citation type="journal article" date="2024" name="Chem. Sci.">
        <title>Discovery of a lagriamide polyketide by integrated genome mining, isotopic labeling, and untargeted metabolomics.</title>
        <authorList>
            <person name="Fergusson C.H."/>
            <person name="Saulog J."/>
            <person name="Paulo B.S."/>
            <person name="Wilson D.M."/>
            <person name="Liu D.Y."/>
            <person name="Morehouse N.J."/>
            <person name="Waterworth S."/>
            <person name="Barkei J."/>
            <person name="Gray C.A."/>
            <person name="Kwan J.C."/>
            <person name="Eustaquio A.S."/>
            <person name="Linington R.G."/>
        </authorList>
    </citation>
    <scope>NUCLEOTIDE SEQUENCE [LARGE SCALE GENOMIC DNA]</scope>
    <source>
        <strain evidence="3 4">RL17-338-BIF-B</strain>
    </source>
</reference>
<proteinExistence type="predicted"/>
<dbReference type="RefSeq" id="WP_349545863.1">
    <property type="nucleotide sequence ID" value="NZ_JAOALG010000003.1"/>
</dbReference>